<dbReference type="EMBL" id="CYHB01000001">
    <property type="protein sequence ID" value="CUA82573.1"/>
    <property type="molecule type" value="Genomic_DNA"/>
</dbReference>
<dbReference type="PANTHER" id="PTHR43080">
    <property type="entry name" value="CBS DOMAIN-CONTAINING PROTEIN CBSX3, MITOCHONDRIAL"/>
    <property type="match status" value="1"/>
</dbReference>
<organism evidence="4 5">
    <name type="scientific">Pseudidiomarina woesei</name>
    <dbReference type="NCBI Taxonomy" id="1381080"/>
    <lineage>
        <taxon>Bacteria</taxon>
        <taxon>Pseudomonadati</taxon>
        <taxon>Pseudomonadota</taxon>
        <taxon>Gammaproteobacteria</taxon>
        <taxon>Alteromonadales</taxon>
        <taxon>Idiomarinaceae</taxon>
        <taxon>Pseudidiomarina</taxon>
    </lineage>
</organism>
<keyword evidence="1 2" id="KW-0129">CBS domain</keyword>
<dbReference type="InterPro" id="IPR046342">
    <property type="entry name" value="CBS_dom_sf"/>
</dbReference>
<dbReference type="Gene3D" id="3.10.580.10">
    <property type="entry name" value="CBS-domain"/>
    <property type="match status" value="1"/>
</dbReference>
<evidence type="ECO:0000313" key="5">
    <source>
        <dbReference type="Proteomes" id="UP000182598"/>
    </source>
</evidence>
<sequence length="139" mass="15429">MQSLKVVDYMNRHPVSFKPEMTIEAAVDLLLQTGQRGGPVVDAERKLVGFLSEQDCLAAMLRDTYHNEQGASVADCMYRGEVVTVDAESNITDLAQHMTNNRPKIYPVIDADKQVVGVITRTDVLRAIDAHLGDNYSHN</sequence>
<dbReference type="SUPFAM" id="SSF54631">
    <property type="entry name" value="CBS-domain pair"/>
    <property type="match status" value="1"/>
</dbReference>
<proteinExistence type="predicted"/>
<name>A0A0K6GVQ0_9GAMM</name>
<dbReference type="Pfam" id="PF00571">
    <property type="entry name" value="CBS"/>
    <property type="match status" value="2"/>
</dbReference>
<feature type="domain" description="CBS" evidence="3">
    <location>
        <begin position="77"/>
        <end position="135"/>
    </location>
</feature>
<dbReference type="PANTHER" id="PTHR43080:SF2">
    <property type="entry name" value="CBS DOMAIN-CONTAINING PROTEIN"/>
    <property type="match status" value="1"/>
</dbReference>
<gene>
    <name evidence="4" type="ORF">Ga0061064_0105</name>
</gene>
<reference evidence="5" key="1">
    <citation type="submission" date="2015-08" db="EMBL/GenBank/DDBJ databases">
        <authorList>
            <person name="Varghese N."/>
        </authorList>
    </citation>
    <scope>NUCLEOTIDE SEQUENCE [LARGE SCALE GENOMIC DNA]</scope>
    <source>
        <strain evidence="5">DSM 27808</strain>
    </source>
</reference>
<dbReference type="InterPro" id="IPR000644">
    <property type="entry name" value="CBS_dom"/>
</dbReference>
<dbReference type="OrthoDB" id="9790355at2"/>
<dbReference type="Proteomes" id="UP000182598">
    <property type="component" value="Unassembled WGS sequence"/>
</dbReference>
<accession>A0A0K6GVQ0</accession>
<dbReference type="CDD" id="cd04629">
    <property type="entry name" value="CBS_pair_bac"/>
    <property type="match status" value="1"/>
</dbReference>
<evidence type="ECO:0000313" key="4">
    <source>
        <dbReference type="EMBL" id="CUA82573.1"/>
    </source>
</evidence>
<feature type="domain" description="CBS" evidence="3">
    <location>
        <begin position="10"/>
        <end position="68"/>
    </location>
</feature>
<protein>
    <submittedName>
        <fullName evidence="4">CBS domain</fullName>
    </submittedName>
</protein>
<evidence type="ECO:0000256" key="1">
    <source>
        <dbReference type="ARBA" id="ARBA00023122"/>
    </source>
</evidence>
<dbReference type="PROSITE" id="PS51371">
    <property type="entry name" value="CBS"/>
    <property type="match status" value="2"/>
</dbReference>
<dbReference type="RefSeq" id="WP_055437843.1">
    <property type="nucleotide sequence ID" value="NZ_CYHB01000001.1"/>
</dbReference>
<dbReference type="InterPro" id="IPR044729">
    <property type="entry name" value="CBS_bac"/>
</dbReference>
<evidence type="ECO:0000259" key="3">
    <source>
        <dbReference type="PROSITE" id="PS51371"/>
    </source>
</evidence>
<keyword evidence="5" id="KW-1185">Reference proteome</keyword>
<dbReference type="InterPro" id="IPR051257">
    <property type="entry name" value="Diverse_CBS-Domain"/>
</dbReference>
<dbReference type="AlphaFoldDB" id="A0A0K6GVQ0"/>
<dbReference type="SMART" id="SM00116">
    <property type="entry name" value="CBS"/>
    <property type="match status" value="2"/>
</dbReference>
<evidence type="ECO:0000256" key="2">
    <source>
        <dbReference type="PROSITE-ProRule" id="PRU00703"/>
    </source>
</evidence>